<accession>A0A1Q9F706</accession>
<dbReference type="EMBL" id="LSRX01000003">
    <property type="protein sequence ID" value="OLQ15463.1"/>
    <property type="molecule type" value="Genomic_DNA"/>
</dbReference>
<feature type="region of interest" description="Disordered" evidence="1">
    <location>
        <begin position="151"/>
        <end position="188"/>
    </location>
</feature>
<feature type="compositionally biased region" description="Low complexity" evidence="1">
    <location>
        <begin position="125"/>
        <end position="134"/>
    </location>
</feature>
<dbReference type="AlphaFoldDB" id="A0A1Q9F706"/>
<reference evidence="2 3" key="1">
    <citation type="submission" date="2016-02" db="EMBL/GenBank/DDBJ databases">
        <title>Genome analysis of coral dinoflagellate symbionts highlights evolutionary adaptations to a symbiotic lifestyle.</title>
        <authorList>
            <person name="Aranda M."/>
            <person name="Li Y."/>
            <person name="Liew Y.J."/>
            <person name="Baumgarten S."/>
            <person name="Simakov O."/>
            <person name="Wilson M."/>
            <person name="Piel J."/>
            <person name="Ashoor H."/>
            <person name="Bougouffa S."/>
            <person name="Bajic V.B."/>
            <person name="Ryu T."/>
            <person name="Ravasi T."/>
            <person name="Bayer T."/>
            <person name="Micklem G."/>
            <person name="Kim H."/>
            <person name="Bhak J."/>
            <person name="Lajeunesse T.C."/>
            <person name="Voolstra C.R."/>
        </authorList>
    </citation>
    <scope>NUCLEOTIDE SEQUENCE [LARGE SCALE GENOMIC DNA]</scope>
    <source>
        <strain evidence="2 3">CCMP2467</strain>
    </source>
</reference>
<gene>
    <name evidence="2" type="ORF">AK812_SmicGene317</name>
</gene>
<evidence type="ECO:0000313" key="3">
    <source>
        <dbReference type="Proteomes" id="UP000186817"/>
    </source>
</evidence>
<sequence length="278" mass="30502">MGGKSLQSLVKAGKWVKTAAKTAAKQLTELPTQVERQLASSPPAFANQLQQLQASMESMEAQFQSLQAAPRAAELCVSKAAEQEVCHPPWDECSSPPVPNVPDVRPEVPAQPSKIPPAESHPKSEAFSVAPVSASSSLRDALRDTLRELAGGSEQRQEDFQAMRPLPPPAPASPTYSRHTPPGCSNEWEWPLSEPEQTSWGERRLPVELVGPPSASSDRRARVAYILSWIRFQRWASLPFDRLILKLEGIGIQLGTDEQDMLRHLLAFPGDIPRVLPT</sequence>
<feature type="region of interest" description="Disordered" evidence="1">
    <location>
        <begin position="87"/>
        <end position="134"/>
    </location>
</feature>
<keyword evidence="3" id="KW-1185">Reference proteome</keyword>
<protein>
    <submittedName>
        <fullName evidence="2">Uncharacterized protein</fullName>
    </submittedName>
</protein>
<evidence type="ECO:0000256" key="1">
    <source>
        <dbReference type="SAM" id="MobiDB-lite"/>
    </source>
</evidence>
<dbReference type="OrthoDB" id="10487343at2759"/>
<dbReference type="Proteomes" id="UP000186817">
    <property type="component" value="Unassembled WGS sequence"/>
</dbReference>
<proteinExistence type="predicted"/>
<evidence type="ECO:0000313" key="2">
    <source>
        <dbReference type="EMBL" id="OLQ15463.1"/>
    </source>
</evidence>
<organism evidence="2 3">
    <name type="scientific">Symbiodinium microadriaticum</name>
    <name type="common">Dinoflagellate</name>
    <name type="synonym">Zooxanthella microadriatica</name>
    <dbReference type="NCBI Taxonomy" id="2951"/>
    <lineage>
        <taxon>Eukaryota</taxon>
        <taxon>Sar</taxon>
        <taxon>Alveolata</taxon>
        <taxon>Dinophyceae</taxon>
        <taxon>Suessiales</taxon>
        <taxon>Symbiodiniaceae</taxon>
        <taxon>Symbiodinium</taxon>
    </lineage>
</organism>
<comment type="caution">
    <text evidence="2">The sequence shown here is derived from an EMBL/GenBank/DDBJ whole genome shotgun (WGS) entry which is preliminary data.</text>
</comment>
<name>A0A1Q9F706_SYMMI</name>